<dbReference type="GO" id="GO:0009103">
    <property type="term" value="P:lipopolysaccharide biosynthetic process"/>
    <property type="evidence" value="ECO:0007669"/>
    <property type="project" value="TreeGrafter"/>
</dbReference>
<dbReference type="InterPro" id="IPR028098">
    <property type="entry name" value="Glyco_trans_4-like_N"/>
</dbReference>
<dbReference type="AlphaFoldDB" id="G0GAX6"/>
<dbReference type="Pfam" id="PF13439">
    <property type="entry name" value="Glyco_transf_4"/>
    <property type="match status" value="1"/>
</dbReference>
<sequence>MIRLLFDVTRLGNVWTDYLPRGKRGIFRVIEELVKHLGPDSEVSLTLTSLAGKGLCGASYFYTRRLSAARRIPFAFPSSKLPAYASALILKMGRPFHDIYKRFTRKSWGTSSSIMEIPPSFFTPYDILHLPSFIGPSIPPLPIPMVITVHDLIPLFLPSGEDPLFRRFLIRKLGELRPRDWIHCISEATKKDLLTYAPHLDPDHVFVVPNGVSPRFFRETDTSVIEKTLRCYGLEVDTPYIVSLSTLQERKNLLTALRAFAATKKEIPELRYVLIGYTRREEREKILTVLNELGIASHVIITGFLPDDRVRALYSAAKAFVFPSLYEGFGLPPLEAMACGLPSICSNTSSLPEVVGDAGILLDPYDIHGFSEAICRIVTDSELQQWLSQKGLERSASFTWRHTTDKLVEMYKYILEHA</sequence>
<evidence type="ECO:0000259" key="3">
    <source>
        <dbReference type="Pfam" id="PF13439"/>
    </source>
</evidence>
<dbReference type="OrthoDB" id="9797829at2"/>
<evidence type="ECO:0000259" key="2">
    <source>
        <dbReference type="Pfam" id="PF00534"/>
    </source>
</evidence>
<dbReference type="Gene3D" id="3.40.50.2000">
    <property type="entry name" value="Glycogen Phosphorylase B"/>
    <property type="match status" value="2"/>
</dbReference>
<name>G0GAX6_WINT7</name>
<dbReference type="KEGG" id="stq:Spith_1611"/>
<reference evidence="4 5" key="1">
    <citation type="submission" date="2011-06" db="EMBL/GenBank/DDBJ databases">
        <title>The complete genome of Spirochaeta thermophila DSM 6578.</title>
        <authorList>
            <consortium name="US DOE Joint Genome Institute (JGI-PGF)"/>
            <person name="Lucas S."/>
            <person name="Lapidus A."/>
            <person name="Bruce D."/>
            <person name="Goodwin L."/>
            <person name="Pitluck S."/>
            <person name="Peters L."/>
            <person name="Kyrpides N."/>
            <person name="Mavromatis K."/>
            <person name="Ivanova N."/>
            <person name="Mikailova N."/>
            <person name="Pagani I."/>
            <person name="Chertkov O."/>
            <person name="Detter J.C."/>
            <person name="Tapia R."/>
            <person name="Han C."/>
            <person name="Land M."/>
            <person name="Hauser L."/>
            <person name="Markowitz V."/>
            <person name="Cheng J.-F."/>
            <person name="Hugenholtz P."/>
            <person name="Woyke T."/>
            <person name="Wu D."/>
            <person name="Spring S."/>
            <person name="Merkhoffer B."/>
            <person name="Schneider S."/>
            <person name="Klenk H.-P."/>
            <person name="Eisen J.A."/>
        </authorList>
    </citation>
    <scope>NUCLEOTIDE SEQUENCE [LARGE SCALE GENOMIC DNA]</scope>
    <source>
        <strain evidence="5">ATCC 700085 / DSM 6578 / Z-1203</strain>
    </source>
</reference>
<evidence type="ECO:0000313" key="4">
    <source>
        <dbReference type="EMBL" id="AEJ61872.1"/>
    </source>
</evidence>
<dbReference type="RefSeq" id="WP_014625202.1">
    <property type="nucleotide sequence ID" value="NC_017583.1"/>
</dbReference>
<keyword evidence="5" id="KW-1185">Reference proteome</keyword>
<dbReference type="PANTHER" id="PTHR46401">
    <property type="entry name" value="GLYCOSYLTRANSFERASE WBBK-RELATED"/>
    <property type="match status" value="1"/>
</dbReference>
<evidence type="ECO:0000256" key="1">
    <source>
        <dbReference type="ARBA" id="ARBA00022679"/>
    </source>
</evidence>
<protein>
    <submittedName>
        <fullName evidence="4">Glycosyl transferase group 1</fullName>
    </submittedName>
</protein>
<accession>G0GAX6</accession>
<dbReference type="EMBL" id="CP002903">
    <property type="protein sequence ID" value="AEJ61872.1"/>
    <property type="molecule type" value="Genomic_DNA"/>
</dbReference>
<dbReference type="FunFam" id="3.40.50.2000:FF:000119">
    <property type="entry name" value="Glycosyl transferase group 1"/>
    <property type="match status" value="1"/>
</dbReference>
<feature type="domain" description="Glycosyl transferase family 1" evidence="2">
    <location>
        <begin position="234"/>
        <end position="391"/>
    </location>
</feature>
<dbReference type="Pfam" id="PF00534">
    <property type="entry name" value="Glycos_transf_1"/>
    <property type="match status" value="1"/>
</dbReference>
<dbReference type="CDD" id="cd03809">
    <property type="entry name" value="GT4_MtfB-like"/>
    <property type="match status" value="1"/>
</dbReference>
<dbReference type="STRING" id="869211.Spith_1611"/>
<proteinExistence type="predicted"/>
<dbReference type="Proteomes" id="UP000007254">
    <property type="component" value="Chromosome"/>
</dbReference>
<dbReference type="HOGENOM" id="CLU_009583_27_0_12"/>
<dbReference type="GO" id="GO:0016757">
    <property type="term" value="F:glycosyltransferase activity"/>
    <property type="evidence" value="ECO:0007669"/>
    <property type="project" value="InterPro"/>
</dbReference>
<dbReference type="PANTHER" id="PTHR46401:SF2">
    <property type="entry name" value="GLYCOSYLTRANSFERASE WBBK-RELATED"/>
    <property type="match status" value="1"/>
</dbReference>
<keyword evidence="1 4" id="KW-0808">Transferase</keyword>
<evidence type="ECO:0000313" key="5">
    <source>
        <dbReference type="Proteomes" id="UP000007254"/>
    </source>
</evidence>
<gene>
    <name evidence="4" type="ordered locus">Spith_1611</name>
</gene>
<feature type="domain" description="Glycosyltransferase subfamily 4-like N-terminal" evidence="3">
    <location>
        <begin position="87"/>
        <end position="214"/>
    </location>
</feature>
<dbReference type="SUPFAM" id="SSF53756">
    <property type="entry name" value="UDP-Glycosyltransferase/glycogen phosphorylase"/>
    <property type="match status" value="1"/>
</dbReference>
<dbReference type="InterPro" id="IPR001296">
    <property type="entry name" value="Glyco_trans_1"/>
</dbReference>
<organism evidence="4 5">
    <name type="scientific">Winmispira thermophila (strain ATCC 700085 / DSM 6578 / Z-1203)</name>
    <name type="common">Spirochaeta thermophila</name>
    <dbReference type="NCBI Taxonomy" id="869211"/>
    <lineage>
        <taxon>Bacteria</taxon>
        <taxon>Pseudomonadati</taxon>
        <taxon>Spirochaetota</taxon>
        <taxon>Spirochaetia</taxon>
        <taxon>Winmispirales</taxon>
        <taxon>Winmispiraceae</taxon>
        <taxon>Winmispira</taxon>
    </lineage>
</organism>